<dbReference type="EMBL" id="JRKJ01000001">
    <property type="protein sequence ID" value="KGQ20815.1"/>
    <property type="molecule type" value="Genomic_DNA"/>
</dbReference>
<dbReference type="eggNOG" id="COG3291">
    <property type="taxonomic scope" value="Bacteria"/>
</dbReference>
<dbReference type="Pfam" id="PF01839">
    <property type="entry name" value="FG-GAP"/>
    <property type="match status" value="1"/>
</dbReference>
<comment type="caution">
    <text evidence="2">The sequence shown here is derived from an EMBL/GenBank/DDBJ whole genome shotgun (WGS) entry which is preliminary data.</text>
</comment>
<dbReference type="PANTHER" id="PTHR46580:SF2">
    <property type="entry name" value="MAM DOMAIN-CONTAINING PROTEIN"/>
    <property type="match status" value="1"/>
</dbReference>
<sequence length="801" mass="83255">MALVAAVSLGLIAGCKGDNAGTALNASKESGKRATATAPQLVSSTFSNRDSIAGAPDHGTLMAYANAKPQVKGAYTWHDVQLSEAHAMRAVATGTLEIAAPDGTPIRLKTVSHTEHKNGNWTWVGRAEGAKPGHDAIITFGEKAVFASIPNGDKPRLEVTTVGGRTYLIEADASKIADVPARDVDAIPSPTMEDAALVSTIKRAAASAAQRTTAGAQPAAAGVTAANTVDLLLGYSSTFATRLGGDSGANTRLQFMVDTTNDILASSLVDAQIRLVGTMPVDYADTNTNINALFELTGVTCANAPGGQLPDRGVTCSPATRPAALQTLAAARETLGADLVVLVRTFQAPENGSCGVGWLNGNGQRPIDSADAPFGYAVVSDTSGNTFPDPEGGTCRNDNLAHELGHNMGIAHDRDAADRDSDSDGDAIDLDPVEFGAFSYAFGYVASPTEGNFFDTMALRRNGLGAQFIYSNPNVTCGTFPCGNAATADAARALRQTIPAVAQFRANVVPFGNAQRNDFNGDGQSDILWRNTGSAAAQIWLSANSATQQAVTTASLAWNVVGMGDFDGDGSSDILWRNQNSGQNLIWRSGNSATQQAVTTVGNTAWRVAGVGDFDGDGVSDILWRNTSSGANLVWRSASSTTQVTLASVPSQAWAVAGVGDVNGDGRSDIVWRNSQSGANSIWLGGDAATQQAMVSVSLSWAIVGVNDFNGDGNADLLWRNAGNGQNTIWRSGNNTTQQSVALVGNLNWRVASTGDYDGDGVGDILWRNSQSGQNLVWRSGNAATQLPVTPVGNLTWAVQG</sequence>
<accession>A0A0A2WR86</accession>
<protein>
    <recommendedName>
        <fullName evidence="4">FG-GAP repeat protein</fullName>
    </recommendedName>
</protein>
<dbReference type="AlphaFoldDB" id="A0A0A2WR86"/>
<dbReference type="Pfam" id="PF13517">
    <property type="entry name" value="FG-GAP_3"/>
    <property type="match status" value="2"/>
</dbReference>
<dbReference type="InterPro" id="IPR024079">
    <property type="entry name" value="MetalloPept_cat_dom_sf"/>
</dbReference>
<dbReference type="SUPFAM" id="SSF69318">
    <property type="entry name" value="Integrin alpha N-terminal domain"/>
    <property type="match status" value="1"/>
</dbReference>
<evidence type="ECO:0000313" key="2">
    <source>
        <dbReference type="EMBL" id="KGQ20815.1"/>
    </source>
</evidence>
<dbReference type="GO" id="GO:0008237">
    <property type="term" value="F:metallopeptidase activity"/>
    <property type="evidence" value="ECO:0007669"/>
    <property type="project" value="InterPro"/>
</dbReference>
<dbReference type="STRING" id="1300345.LF41_22"/>
<dbReference type="PATRIC" id="fig|1300345.3.peg.22"/>
<dbReference type="InterPro" id="IPR013517">
    <property type="entry name" value="FG-GAP"/>
</dbReference>
<evidence type="ECO:0000256" key="1">
    <source>
        <dbReference type="ARBA" id="ARBA00022729"/>
    </source>
</evidence>
<dbReference type="Gene3D" id="2.130.10.130">
    <property type="entry name" value="Integrin alpha, N-terminal"/>
    <property type="match status" value="2"/>
</dbReference>
<name>A0A0A2WR86_9GAMM</name>
<gene>
    <name evidence="2" type="ORF">LF41_22</name>
</gene>
<keyword evidence="3" id="KW-1185">Reference proteome</keyword>
<dbReference type="eggNOG" id="COG2931">
    <property type="taxonomic scope" value="Bacteria"/>
</dbReference>
<evidence type="ECO:0000313" key="3">
    <source>
        <dbReference type="Proteomes" id="UP000030518"/>
    </source>
</evidence>
<organism evidence="2 3">
    <name type="scientific">Lysobacter dokdonensis DS-58</name>
    <dbReference type="NCBI Taxonomy" id="1300345"/>
    <lineage>
        <taxon>Bacteria</taxon>
        <taxon>Pseudomonadati</taxon>
        <taxon>Pseudomonadota</taxon>
        <taxon>Gammaproteobacteria</taxon>
        <taxon>Lysobacterales</taxon>
        <taxon>Lysobacteraceae</taxon>
        <taxon>Noviluteimonas</taxon>
    </lineage>
</organism>
<keyword evidence="1" id="KW-0732">Signal</keyword>
<dbReference type="InterPro" id="IPR028994">
    <property type="entry name" value="Integrin_alpha_N"/>
</dbReference>
<dbReference type="SUPFAM" id="SSF55486">
    <property type="entry name" value="Metalloproteases ('zincins'), catalytic domain"/>
    <property type="match status" value="1"/>
</dbReference>
<reference evidence="2 3" key="1">
    <citation type="submission" date="2014-09" db="EMBL/GenBank/DDBJ databases">
        <title>Genome sequences of Lysobacter dokdonensis DS-58.</title>
        <authorList>
            <person name="Kim J.F."/>
            <person name="Kwak M.-J."/>
        </authorList>
    </citation>
    <scope>NUCLEOTIDE SEQUENCE [LARGE SCALE GENOMIC DNA]</scope>
    <source>
        <strain evidence="2 3">DS-58</strain>
    </source>
</reference>
<evidence type="ECO:0008006" key="4">
    <source>
        <dbReference type="Google" id="ProtNLM"/>
    </source>
</evidence>
<dbReference type="PANTHER" id="PTHR46580">
    <property type="entry name" value="SENSOR KINASE-RELATED"/>
    <property type="match status" value="1"/>
</dbReference>
<dbReference type="Gene3D" id="3.40.390.10">
    <property type="entry name" value="Collagenase (Catalytic Domain)"/>
    <property type="match status" value="1"/>
</dbReference>
<dbReference type="Pfam" id="PF13583">
    <property type="entry name" value="Reprolysin_4"/>
    <property type="match status" value="2"/>
</dbReference>
<dbReference type="Proteomes" id="UP000030518">
    <property type="component" value="Unassembled WGS sequence"/>
</dbReference>
<proteinExistence type="predicted"/>